<feature type="compositionally biased region" description="Acidic residues" evidence="1">
    <location>
        <begin position="536"/>
        <end position="557"/>
    </location>
</feature>
<dbReference type="Proteomes" id="UP000005801">
    <property type="component" value="Unassembled WGS sequence"/>
</dbReference>
<feature type="region of interest" description="Disordered" evidence="1">
    <location>
        <begin position="512"/>
        <end position="570"/>
    </location>
</feature>
<dbReference type="Gene3D" id="3.40.630.10">
    <property type="entry name" value="Zn peptidases"/>
    <property type="match status" value="1"/>
</dbReference>
<dbReference type="RefSeq" id="WP_006970802.1">
    <property type="nucleotide sequence ID" value="NZ_ABCS01000014.1"/>
</dbReference>
<dbReference type="PROSITE" id="PS51318">
    <property type="entry name" value="TAT"/>
    <property type="match status" value="1"/>
</dbReference>
<dbReference type="STRING" id="391625.PPSIR1_20384"/>
<dbReference type="InterPro" id="IPR006311">
    <property type="entry name" value="TAT_signal"/>
</dbReference>
<feature type="region of interest" description="Disordered" evidence="1">
    <location>
        <begin position="112"/>
        <end position="198"/>
    </location>
</feature>
<reference evidence="2 3" key="1">
    <citation type="submission" date="2007-06" db="EMBL/GenBank/DDBJ databases">
        <authorList>
            <person name="Shimkets L."/>
            <person name="Ferriera S."/>
            <person name="Johnson J."/>
            <person name="Kravitz S."/>
            <person name="Beeson K."/>
            <person name="Sutton G."/>
            <person name="Rogers Y.-H."/>
            <person name="Friedman R."/>
            <person name="Frazier M."/>
            <person name="Venter J.C."/>
        </authorList>
    </citation>
    <scope>NUCLEOTIDE SEQUENCE [LARGE SCALE GENOMIC DNA]</scope>
    <source>
        <strain evidence="2 3">SIR-1</strain>
    </source>
</reference>
<dbReference type="OrthoDB" id="5498391at2"/>
<name>A6G253_9BACT</name>
<dbReference type="Gene3D" id="3.50.30.30">
    <property type="match status" value="1"/>
</dbReference>
<dbReference type="PROSITE" id="PS51257">
    <property type="entry name" value="PROKAR_LIPOPROTEIN"/>
    <property type="match status" value="1"/>
</dbReference>
<evidence type="ECO:0000313" key="2">
    <source>
        <dbReference type="EMBL" id="EDM80022.1"/>
    </source>
</evidence>
<feature type="compositionally biased region" description="Acidic residues" evidence="1">
    <location>
        <begin position="179"/>
        <end position="192"/>
    </location>
</feature>
<protein>
    <submittedName>
        <fullName evidence="2">Uncharacterized protein</fullName>
    </submittedName>
</protein>
<evidence type="ECO:0000313" key="3">
    <source>
        <dbReference type="Proteomes" id="UP000005801"/>
    </source>
</evidence>
<comment type="caution">
    <text evidence="2">The sequence shown here is derived from an EMBL/GenBank/DDBJ whole genome shotgun (WGS) entry which is preliminary data.</text>
</comment>
<gene>
    <name evidence="2" type="ORF">PPSIR1_20384</name>
</gene>
<dbReference type="AlphaFoldDB" id="A6G253"/>
<dbReference type="EMBL" id="ABCS01000014">
    <property type="protein sequence ID" value="EDM80022.1"/>
    <property type="molecule type" value="Genomic_DNA"/>
</dbReference>
<feature type="compositionally biased region" description="Low complexity" evidence="1">
    <location>
        <begin position="163"/>
        <end position="173"/>
    </location>
</feature>
<proteinExistence type="predicted"/>
<sequence>MSDAKRPDHPSRRAFVLGGLAGLAAAGCKIEPILDLEPASASALAFPTLPPKIPDQLEDAEATLRALTEELLGSEGSRLIQGDLRDRAVDDDYVVHHFELLLAKFGLDPAGTRGGWRQPVELSTVEPTDAPALVELRGEATPTRVQPRDEGEAKAQVEGEGGEASPTPEAQAPTPTPPSEDEGPESEPDETEAPTKADADLPRDALDLASGGAFHQPGLPSVEVGLLPSPLLNAGDALPPAALSGRVAWLRAPKKFDLLDDDAPERVATLAAAAREAGAVACVLLTQDEGPGIERFRARWARKLRRAEDVPAEALALVGLLDAGSSEAVAARLEAGTLAVLDLDLATRERTFTTHNLMARTAGRERPDEAVVLTCAWDTPDPHNRERDTLRLLTTLATMAQLADWQRRSIRSHRSLLVLLTADGGRGAGQLEHARWAASSGIRPTIVIGLDRPSHGEPSPYALVSGHIDEQDANLTRDVLAREDREILLSNELSIPALGAYLRYQHPVMTVGEPPDEALVDLPDAPEQPPPTPDAEAGEDAPGEDEGEGATESEEPSAAEPDHEGLHADVRMLRNLMLALGADDSP</sequence>
<keyword evidence="3" id="KW-1185">Reference proteome</keyword>
<evidence type="ECO:0000256" key="1">
    <source>
        <dbReference type="SAM" id="MobiDB-lite"/>
    </source>
</evidence>
<accession>A6G253</accession>
<feature type="compositionally biased region" description="Basic and acidic residues" evidence="1">
    <location>
        <begin position="146"/>
        <end position="157"/>
    </location>
</feature>
<feature type="compositionally biased region" description="Basic and acidic residues" evidence="1">
    <location>
        <begin position="560"/>
        <end position="570"/>
    </location>
</feature>
<organism evidence="2 3">
    <name type="scientific">Plesiocystis pacifica SIR-1</name>
    <dbReference type="NCBI Taxonomy" id="391625"/>
    <lineage>
        <taxon>Bacteria</taxon>
        <taxon>Pseudomonadati</taxon>
        <taxon>Myxococcota</taxon>
        <taxon>Polyangia</taxon>
        <taxon>Nannocystales</taxon>
        <taxon>Nannocystaceae</taxon>
        <taxon>Plesiocystis</taxon>
    </lineage>
</organism>
<dbReference type="SUPFAM" id="SSF53187">
    <property type="entry name" value="Zn-dependent exopeptidases"/>
    <property type="match status" value="1"/>
</dbReference>